<dbReference type="InterPro" id="IPR036390">
    <property type="entry name" value="WH_DNA-bd_sf"/>
</dbReference>
<dbReference type="PROSITE" id="PS50931">
    <property type="entry name" value="HTH_LYSR"/>
    <property type="match status" value="1"/>
</dbReference>
<sequence length="291" mass="32187">MELLNDMALFVEVAKARGFRGASEATGVPNSTLSRRIGALEKAIGLRLLHRTTRKVELTEAGQLYFERCKRIVDEARVAHEQLGDMLAQPVGVLRASLPVDFATIYMAPLIADFAAKYPGITFDFDLTPRQVDLVSEPFDVAIRMGEPESSNLIARPLAQLVTQLYASPMYLKRAGMPTQPADLAQHECLNILKASAWTLHRHKESVRVSTHSRFSINSVGLIRSLATLGMGIVLVPEKVVVDDLAAGRLVPVLPEWRGQATSVHALTETRLLPAKTQRFIEFLKERLAQV</sequence>
<keyword evidence="7" id="KW-1185">Reference proteome</keyword>
<dbReference type="PANTHER" id="PTHR30537">
    <property type="entry name" value="HTH-TYPE TRANSCRIPTIONAL REGULATOR"/>
    <property type="match status" value="1"/>
</dbReference>
<dbReference type="PANTHER" id="PTHR30537:SF5">
    <property type="entry name" value="HTH-TYPE TRANSCRIPTIONAL ACTIVATOR TTDR-RELATED"/>
    <property type="match status" value="1"/>
</dbReference>
<comment type="similarity">
    <text evidence="1">Belongs to the LysR transcriptional regulatory family.</text>
</comment>
<dbReference type="InterPro" id="IPR000847">
    <property type="entry name" value="LysR_HTH_N"/>
</dbReference>
<dbReference type="Gene3D" id="1.10.10.10">
    <property type="entry name" value="Winged helix-like DNA-binding domain superfamily/Winged helix DNA-binding domain"/>
    <property type="match status" value="1"/>
</dbReference>
<name>A0A7G8Q5V9_9GAMM</name>
<evidence type="ECO:0000259" key="5">
    <source>
        <dbReference type="PROSITE" id="PS50931"/>
    </source>
</evidence>
<evidence type="ECO:0000256" key="4">
    <source>
        <dbReference type="ARBA" id="ARBA00023163"/>
    </source>
</evidence>
<gene>
    <name evidence="6" type="ORF">H8F01_03095</name>
</gene>
<dbReference type="GO" id="GO:0043565">
    <property type="term" value="F:sequence-specific DNA binding"/>
    <property type="evidence" value="ECO:0007669"/>
    <property type="project" value="TreeGrafter"/>
</dbReference>
<evidence type="ECO:0000313" key="6">
    <source>
        <dbReference type="EMBL" id="QNK02167.1"/>
    </source>
</evidence>
<dbReference type="InterPro" id="IPR005119">
    <property type="entry name" value="LysR_subst-bd"/>
</dbReference>
<dbReference type="SUPFAM" id="SSF46785">
    <property type="entry name" value="Winged helix' DNA-binding domain"/>
    <property type="match status" value="1"/>
</dbReference>
<evidence type="ECO:0000313" key="7">
    <source>
        <dbReference type="Proteomes" id="UP000515873"/>
    </source>
</evidence>
<evidence type="ECO:0000256" key="1">
    <source>
        <dbReference type="ARBA" id="ARBA00009437"/>
    </source>
</evidence>
<keyword evidence="2" id="KW-0805">Transcription regulation</keyword>
<dbReference type="Pfam" id="PF00126">
    <property type="entry name" value="HTH_1"/>
    <property type="match status" value="1"/>
</dbReference>
<dbReference type="Gene3D" id="3.40.190.290">
    <property type="match status" value="1"/>
</dbReference>
<dbReference type="AlphaFoldDB" id="A0A7G8Q5V9"/>
<dbReference type="Proteomes" id="UP000515873">
    <property type="component" value="Chromosome"/>
</dbReference>
<keyword evidence="3" id="KW-0238">DNA-binding</keyword>
<accession>A0A7G8Q5V9</accession>
<dbReference type="CDD" id="cd08422">
    <property type="entry name" value="PBP2_CrgA_like"/>
    <property type="match status" value="1"/>
</dbReference>
<dbReference type="GO" id="GO:0003700">
    <property type="term" value="F:DNA-binding transcription factor activity"/>
    <property type="evidence" value="ECO:0007669"/>
    <property type="project" value="InterPro"/>
</dbReference>
<dbReference type="RefSeq" id="WP_187057624.1">
    <property type="nucleotide sequence ID" value="NZ_CP060412.1"/>
</dbReference>
<feature type="domain" description="HTH lysR-type" evidence="5">
    <location>
        <begin position="1"/>
        <end position="59"/>
    </location>
</feature>
<dbReference type="InterPro" id="IPR058163">
    <property type="entry name" value="LysR-type_TF_proteobact-type"/>
</dbReference>
<keyword evidence="4" id="KW-0804">Transcription</keyword>
<protein>
    <submittedName>
        <fullName evidence="6">LysR family transcriptional regulator</fullName>
    </submittedName>
</protein>
<dbReference type="KEGG" id="dtl:H8F01_03095"/>
<dbReference type="InterPro" id="IPR036388">
    <property type="entry name" value="WH-like_DNA-bd_sf"/>
</dbReference>
<dbReference type="FunFam" id="1.10.10.10:FF:000001">
    <property type="entry name" value="LysR family transcriptional regulator"/>
    <property type="match status" value="1"/>
</dbReference>
<dbReference type="EMBL" id="CP060412">
    <property type="protein sequence ID" value="QNK02167.1"/>
    <property type="molecule type" value="Genomic_DNA"/>
</dbReference>
<reference evidence="6 7" key="1">
    <citation type="submission" date="2020-08" db="EMBL/GenBank/DDBJ databases">
        <title>Dyella sp. G9 isolated from forest soil.</title>
        <authorList>
            <person name="Fu J."/>
            <person name="Qiu L."/>
        </authorList>
    </citation>
    <scope>NUCLEOTIDE SEQUENCE [LARGE SCALE GENOMIC DNA]</scope>
    <source>
        <strain evidence="6 7">G9</strain>
    </source>
</reference>
<evidence type="ECO:0000256" key="3">
    <source>
        <dbReference type="ARBA" id="ARBA00023125"/>
    </source>
</evidence>
<proteinExistence type="inferred from homology"/>
<dbReference type="SUPFAM" id="SSF53850">
    <property type="entry name" value="Periplasmic binding protein-like II"/>
    <property type="match status" value="1"/>
</dbReference>
<organism evidence="6 7">
    <name type="scientific">Dyella telluris</name>
    <dbReference type="NCBI Taxonomy" id="2763498"/>
    <lineage>
        <taxon>Bacteria</taxon>
        <taxon>Pseudomonadati</taxon>
        <taxon>Pseudomonadota</taxon>
        <taxon>Gammaproteobacteria</taxon>
        <taxon>Lysobacterales</taxon>
        <taxon>Rhodanobacteraceae</taxon>
        <taxon>Dyella</taxon>
    </lineage>
</organism>
<dbReference type="GO" id="GO:0006351">
    <property type="term" value="P:DNA-templated transcription"/>
    <property type="evidence" value="ECO:0007669"/>
    <property type="project" value="TreeGrafter"/>
</dbReference>
<evidence type="ECO:0000256" key="2">
    <source>
        <dbReference type="ARBA" id="ARBA00023015"/>
    </source>
</evidence>
<dbReference type="Pfam" id="PF03466">
    <property type="entry name" value="LysR_substrate"/>
    <property type="match status" value="1"/>
</dbReference>